<dbReference type="PROSITE" id="PS50975">
    <property type="entry name" value="ATP_GRASP"/>
    <property type="match status" value="1"/>
</dbReference>
<feature type="binding site" evidence="10">
    <location>
        <position position="218"/>
    </location>
    <ligand>
        <name>ATP</name>
        <dbReference type="ChEBI" id="CHEBI:30616"/>
    </ligand>
</feature>
<evidence type="ECO:0000256" key="7">
    <source>
        <dbReference type="ARBA" id="ARBA00022842"/>
    </source>
</evidence>
<feature type="domain" description="ATP-grasp" evidence="12">
    <location>
        <begin position="121"/>
        <end position="320"/>
    </location>
</feature>
<dbReference type="GO" id="GO:0047325">
    <property type="term" value="F:inositol-3,4,5,6-tetrakisphosphate 1-kinase activity"/>
    <property type="evidence" value="ECO:0007669"/>
    <property type="project" value="UniProtKB-EC"/>
</dbReference>
<accession>A0A8J4V4C5</accession>
<dbReference type="Gene3D" id="3.30.470.20">
    <property type="entry name" value="ATP-grasp fold, B domain"/>
    <property type="match status" value="1"/>
</dbReference>
<protein>
    <recommendedName>
        <fullName evidence="9">Inositol-tetrakisphosphate 1-kinase</fullName>
        <ecNumber evidence="9">2.7.1.134</ecNumber>
    </recommendedName>
</protein>
<dbReference type="Pfam" id="PF17927">
    <property type="entry name" value="Ins134_P3_kin_N"/>
    <property type="match status" value="1"/>
</dbReference>
<dbReference type="Proteomes" id="UP000695562">
    <property type="component" value="Unassembled WGS sequence"/>
</dbReference>
<gene>
    <name evidence="13" type="ORF">CYY_001262</name>
</gene>
<evidence type="ECO:0000313" key="13">
    <source>
        <dbReference type="EMBL" id="KAF2077413.1"/>
    </source>
</evidence>
<dbReference type="Pfam" id="PF05770">
    <property type="entry name" value="Ins134_P3_kin"/>
    <property type="match status" value="1"/>
</dbReference>
<dbReference type="GO" id="GO:0016853">
    <property type="term" value="F:isomerase activity"/>
    <property type="evidence" value="ECO:0007669"/>
    <property type="project" value="UniProtKB-KW"/>
</dbReference>
<feature type="binding site" evidence="10">
    <location>
        <begin position="192"/>
        <end position="203"/>
    </location>
    <ligand>
        <name>ATP</name>
        <dbReference type="ChEBI" id="CHEBI:30616"/>
    </ligand>
</feature>
<evidence type="ECO:0000256" key="10">
    <source>
        <dbReference type="PIRSR" id="PIRSR038186-1"/>
    </source>
</evidence>
<keyword evidence="7 9" id="KW-0460">Magnesium</keyword>
<evidence type="ECO:0000256" key="11">
    <source>
        <dbReference type="PIRSR" id="PIRSR038186-2"/>
    </source>
</evidence>
<comment type="similarity">
    <text evidence="1 9">Belongs to the ITPK1 family.</text>
</comment>
<dbReference type="InterPro" id="IPR041429">
    <property type="entry name" value="ITPK1_N"/>
</dbReference>
<dbReference type="InterPro" id="IPR008656">
    <property type="entry name" value="Inositol_tetrakis-P_1-kinase"/>
</dbReference>
<comment type="caution">
    <text evidence="13">The sequence shown here is derived from an EMBL/GenBank/DDBJ whole genome shotgun (WGS) entry which is preliminary data.</text>
</comment>
<feature type="binding site" evidence="10">
    <location>
        <position position="203"/>
    </location>
    <ligand>
        <name>1D-myo-inositol 1,3,4-trisphosphate</name>
        <dbReference type="ChEBI" id="CHEBI:58414"/>
    </ligand>
</feature>
<dbReference type="GO" id="GO:0005524">
    <property type="term" value="F:ATP binding"/>
    <property type="evidence" value="ECO:0007669"/>
    <property type="project" value="UniProtKB-UniRule"/>
</dbReference>
<dbReference type="InterPro" id="IPR040464">
    <property type="entry name" value="InsP(3)kin_ATP-grasp"/>
</dbReference>
<dbReference type="GO" id="GO:0032957">
    <property type="term" value="P:inositol trisphosphate metabolic process"/>
    <property type="evidence" value="ECO:0007669"/>
    <property type="project" value="InterPro"/>
</dbReference>
<evidence type="ECO:0000256" key="9">
    <source>
        <dbReference type="PIRNR" id="PIRNR038186"/>
    </source>
</evidence>
<feature type="binding site" evidence="10">
    <location>
        <position position="171"/>
    </location>
    <ligand>
        <name>1D-myo-inositol 1,3,4-trisphosphate</name>
        <dbReference type="ChEBI" id="CHEBI:58414"/>
    </ligand>
</feature>
<keyword evidence="6 9" id="KW-0067">ATP-binding</keyword>
<dbReference type="EMBL" id="AJWJ01000029">
    <property type="protein sequence ID" value="KAF2077413.1"/>
    <property type="molecule type" value="Genomic_DNA"/>
</dbReference>
<feature type="binding site" evidence="11">
    <location>
        <position position="293"/>
    </location>
    <ligand>
        <name>Mg(2+)</name>
        <dbReference type="ChEBI" id="CHEBI:18420"/>
        <label>2</label>
    </ligand>
</feature>
<name>A0A8J4V4C5_9MYCE</name>
<evidence type="ECO:0000256" key="5">
    <source>
        <dbReference type="ARBA" id="ARBA00022777"/>
    </source>
</evidence>
<reference evidence="13" key="1">
    <citation type="submission" date="2020-01" db="EMBL/GenBank/DDBJ databases">
        <title>Development of genomics and gene disruption for Polysphondylium violaceum indicates a role for the polyketide synthase stlB in stalk morphogenesis.</title>
        <authorList>
            <person name="Narita B."/>
            <person name="Kawabe Y."/>
            <person name="Kin K."/>
            <person name="Saito T."/>
            <person name="Gibbs R."/>
            <person name="Kuspa A."/>
            <person name="Muzny D."/>
            <person name="Queller D."/>
            <person name="Richards S."/>
            <person name="Strassman J."/>
            <person name="Sucgang R."/>
            <person name="Worley K."/>
            <person name="Schaap P."/>
        </authorList>
    </citation>
    <scope>NUCLEOTIDE SEQUENCE</scope>
    <source>
        <strain evidence="13">QSvi11</strain>
    </source>
</reference>
<evidence type="ECO:0000259" key="12">
    <source>
        <dbReference type="PROSITE" id="PS50975"/>
    </source>
</evidence>
<dbReference type="GO" id="GO:0052725">
    <property type="term" value="F:inositol-1,3,4-trisphosphate 6-kinase activity"/>
    <property type="evidence" value="ECO:0007669"/>
    <property type="project" value="InterPro"/>
</dbReference>
<evidence type="ECO:0000256" key="8">
    <source>
        <dbReference type="ARBA" id="ARBA00023235"/>
    </source>
</evidence>
<dbReference type="SUPFAM" id="SSF56059">
    <property type="entry name" value="Glutathione synthetase ATP-binding domain-like"/>
    <property type="match status" value="1"/>
</dbReference>
<dbReference type="PANTHER" id="PTHR14217">
    <property type="entry name" value="INOSITOL-TETRAKISPHOSPHATE 1-KINASE"/>
    <property type="match status" value="1"/>
</dbReference>
<dbReference type="GO" id="GO:0005737">
    <property type="term" value="C:cytoplasm"/>
    <property type="evidence" value="ECO:0007669"/>
    <property type="project" value="TreeGrafter"/>
</dbReference>
<organism evidence="13 14">
    <name type="scientific">Polysphondylium violaceum</name>
    <dbReference type="NCBI Taxonomy" id="133409"/>
    <lineage>
        <taxon>Eukaryota</taxon>
        <taxon>Amoebozoa</taxon>
        <taxon>Evosea</taxon>
        <taxon>Eumycetozoa</taxon>
        <taxon>Dictyostelia</taxon>
        <taxon>Dictyosteliales</taxon>
        <taxon>Dictyosteliaceae</taxon>
        <taxon>Polysphondylium</taxon>
    </lineage>
</organism>
<dbReference type="OrthoDB" id="25308at2759"/>
<comment type="catalytic activity">
    <reaction evidence="9">
        <text>1D-myo-inositol 3,4,5,6-tetrakisphosphate + ATP = 1D-myo-inositol 1,3,4,5,6-pentakisphosphate + ADP + H(+)</text>
        <dbReference type="Rhea" id="RHEA:12452"/>
        <dbReference type="ChEBI" id="CHEBI:15378"/>
        <dbReference type="ChEBI" id="CHEBI:30616"/>
        <dbReference type="ChEBI" id="CHEBI:57539"/>
        <dbReference type="ChEBI" id="CHEBI:57733"/>
        <dbReference type="ChEBI" id="CHEBI:456216"/>
        <dbReference type="EC" id="2.7.1.134"/>
    </reaction>
</comment>
<feature type="binding site" evidence="10">
    <location>
        <position position="299"/>
    </location>
    <ligand>
        <name>1D-myo-inositol 1,3,4-trisphosphate</name>
        <dbReference type="ChEBI" id="CHEBI:58414"/>
    </ligand>
</feature>
<keyword evidence="14" id="KW-1185">Reference proteome</keyword>
<feature type="binding site" evidence="10">
    <location>
        <position position="160"/>
    </location>
    <ligand>
        <name>ATP</name>
        <dbReference type="ChEBI" id="CHEBI:30616"/>
    </ligand>
</feature>
<keyword evidence="5 9" id="KW-0418">Kinase</keyword>
<dbReference type="GO" id="GO:0052726">
    <property type="term" value="F:inositol-1,3,4-trisphosphate 5-kinase activity"/>
    <property type="evidence" value="ECO:0007669"/>
    <property type="project" value="InterPro"/>
</dbReference>
<dbReference type="AlphaFoldDB" id="A0A8J4V4C5"/>
<feature type="binding site" evidence="10">
    <location>
        <position position="22"/>
    </location>
    <ligand>
        <name>1D-myo-inositol 1,3,4-trisphosphate</name>
        <dbReference type="ChEBI" id="CHEBI:58414"/>
    </ligand>
</feature>
<dbReference type="GO" id="GO:0000287">
    <property type="term" value="F:magnesium ion binding"/>
    <property type="evidence" value="ECO:0007669"/>
    <property type="project" value="InterPro"/>
</dbReference>
<keyword evidence="4 9" id="KW-0547">Nucleotide-binding</keyword>
<keyword evidence="3 9" id="KW-0479">Metal-binding</keyword>
<dbReference type="PANTHER" id="PTHR14217:SF1">
    <property type="entry name" value="INOSITOL-TETRAKISPHOSPHATE 1-KINASE"/>
    <property type="match status" value="1"/>
</dbReference>
<evidence type="ECO:0000256" key="2">
    <source>
        <dbReference type="ARBA" id="ARBA00022679"/>
    </source>
</evidence>
<keyword evidence="2 9" id="KW-0808">Transferase</keyword>
<feature type="binding site" evidence="11">
    <location>
        <position position="293"/>
    </location>
    <ligand>
        <name>Mg(2+)</name>
        <dbReference type="ChEBI" id="CHEBI:18420"/>
        <label>1</label>
    </ligand>
</feature>
<feature type="binding site" evidence="11">
    <location>
        <position position="295"/>
    </location>
    <ligand>
        <name>Mg(2+)</name>
        <dbReference type="ChEBI" id="CHEBI:18420"/>
        <label>2</label>
    </ligand>
</feature>
<comment type="subunit">
    <text evidence="9">Monomer.</text>
</comment>
<dbReference type="FunFam" id="3.30.470.20:FF:000047">
    <property type="entry name" value="Inositol-tetrakisphosphate 1-kinase 4"/>
    <property type="match status" value="1"/>
</dbReference>
<dbReference type="PIRSF" id="PIRSF038186">
    <property type="entry name" value="ITPK"/>
    <property type="match status" value="1"/>
</dbReference>
<feature type="binding site" evidence="10">
    <location>
        <position position="65"/>
    </location>
    <ligand>
        <name>1D-myo-inositol 1,3,4-trisphosphate</name>
        <dbReference type="ChEBI" id="CHEBI:58414"/>
    </ligand>
</feature>
<sequence length="323" mass="37366">MTINIDKIPKDFTIGYYLSKSKLDKLKWVQFVELAKNKYNIKCVPIDIDSKDYPEKCPYDIIVHKLTDELSNPLKKENVSTVESIQSLVKHYPKLLQVDPLDNQKPVVDRNVLSNLLHRLNQLPEELNIKNPQFVVINEKQDSYQSILNENNIHFPVVCKPIQACGSTESHFMGIVFKEQDLHNFSLPLLVQQYVNHDSMIYKVFVIGDYLHVVHRKSMRNMDPNEKECITFDSQKPFPDSLLDPLFDGKPLNEPKLDILNIVSKDIQKNLGLSLFGFDVIVDSTTKKMAVVDVNYFPTYGGVQDFFSILLDHIIYTYQKNNM</sequence>
<keyword evidence="8" id="KW-0413">Isomerase</keyword>
<comment type="cofactor">
    <cofactor evidence="9 11">
        <name>Mg(2+)</name>
        <dbReference type="ChEBI" id="CHEBI:18420"/>
    </cofactor>
    <text evidence="9 11">Binds 2 magnesium ions per subunit.</text>
</comment>
<evidence type="ECO:0000313" key="14">
    <source>
        <dbReference type="Proteomes" id="UP000695562"/>
    </source>
</evidence>
<evidence type="ECO:0000256" key="4">
    <source>
        <dbReference type="ARBA" id="ARBA00022741"/>
    </source>
</evidence>
<evidence type="ECO:0000256" key="3">
    <source>
        <dbReference type="ARBA" id="ARBA00022723"/>
    </source>
</evidence>
<evidence type="ECO:0000256" key="1">
    <source>
        <dbReference type="ARBA" id="ARBA00009601"/>
    </source>
</evidence>
<evidence type="ECO:0000256" key="6">
    <source>
        <dbReference type="ARBA" id="ARBA00022840"/>
    </source>
</evidence>
<comment type="function">
    <text evidence="9">Kinase that can phosphorylate various inositol polyphosphate such as Ins(3,4,5,6)P4 or Ins(1,3,4)P3.</text>
</comment>
<dbReference type="InterPro" id="IPR011761">
    <property type="entry name" value="ATP-grasp"/>
</dbReference>
<dbReference type="EC" id="2.7.1.134" evidence="9"/>
<feature type="binding site" evidence="11">
    <location>
        <position position="279"/>
    </location>
    <ligand>
        <name>Mg(2+)</name>
        <dbReference type="ChEBI" id="CHEBI:18420"/>
        <label>1</label>
    </ligand>
</feature>
<feature type="binding site" evidence="10">
    <location>
        <position position="110"/>
    </location>
    <ligand>
        <name>ATP</name>
        <dbReference type="ChEBI" id="CHEBI:30616"/>
    </ligand>
</feature>
<proteinExistence type="inferred from homology"/>
<feature type="binding site" evidence="10">
    <location>
        <position position="295"/>
    </location>
    <ligand>
        <name>1D-myo-inositol 1,3,4-trisphosphate</name>
        <dbReference type="ChEBI" id="CHEBI:58414"/>
    </ligand>
</feature>